<evidence type="ECO:0000313" key="2">
    <source>
        <dbReference type="Proteomes" id="UP000185124"/>
    </source>
</evidence>
<dbReference type="EMBL" id="FSQT01000001">
    <property type="protein sequence ID" value="SIM69646.1"/>
    <property type="molecule type" value="Genomic_DNA"/>
</dbReference>
<name>A0A1N5VA58_9ACTN</name>
<evidence type="ECO:0000313" key="1">
    <source>
        <dbReference type="EMBL" id="SIM69646.1"/>
    </source>
</evidence>
<dbReference type="AlphaFoldDB" id="A0A1N5VA58"/>
<protein>
    <submittedName>
        <fullName evidence="1">Uncharacterized protein</fullName>
    </submittedName>
</protein>
<keyword evidence="2" id="KW-1185">Reference proteome</keyword>
<organism evidence="1 2">
    <name type="scientific">Micromonospora cremea</name>
    <dbReference type="NCBI Taxonomy" id="709881"/>
    <lineage>
        <taxon>Bacteria</taxon>
        <taxon>Bacillati</taxon>
        <taxon>Actinomycetota</taxon>
        <taxon>Actinomycetes</taxon>
        <taxon>Micromonosporales</taxon>
        <taxon>Micromonosporaceae</taxon>
        <taxon>Micromonospora</taxon>
    </lineage>
</organism>
<gene>
    <name evidence="1" type="ORF">SAMN04489832_1471</name>
</gene>
<accession>A0A1N5VA58</accession>
<proteinExistence type="predicted"/>
<reference evidence="2" key="1">
    <citation type="submission" date="2016-12" db="EMBL/GenBank/DDBJ databases">
        <authorList>
            <person name="Varghese N."/>
            <person name="Submissions S."/>
        </authorList>
    </citation>
    <scope>NUCLEOTIDE SEQUENCE [LARGE SCALE GENOMIC DNA]</scope>
    <source>
        <strain evidence="2">DSM 45599</strain>
    </source>
</reference>
<sequence>MVTGWIAQAERARAEAASSLRWAAASSWSASYCFSRNGVVAGSHDLIRFTQVRPKAILAK</sequence>
<dbReference type="Proteomes" id="UP000185124">
    <property type="component" value="Unassembled WGS sequence"/>
</dbReference>